<keyword evidence="3" id="KW-0970">Cilium biogenesis/degradation</keyword>
<dbReference type="KEGG" id="phet:94290977"/>
<evidence type="ECO:0000256" key="3">
    <source>
        <dbReference type="ARBA" id="ARBA00022794"/>
    </source>
</evidence>
<dbReference type="AlphaFoldDB" id="A0A836HRE8"/>
<dbReference type="GeneID" id="94290977"/>
<dbReference type="Pfam" id="PF07162">
    <property type="entry name" value="B9-C2"/>
    <property type="match status" value="1"/>
</dbReference>
<name>A0A836HRE8_9TRYP</name>
<dbReference type="InterPro" id="IPR010796">
    <property type="entry name" value="C2_B9-type_dom"/>
</dbReference>
<accession>A0A836HRE8</accession>
<keyword evidence="4" id="KW-0206">Cytoskeleton</keyword>
<dbReference type="Proteomes" id="UP000674318">
    <property type="component" value="Unassembled WGS sequence"/>
</dbReference>
<comment type="caution">
    <text evidence="7">The sequence shown here is derived from an EMBL/GenBank/DDBJ whole genome shotgun (WGS) entry which is preliminary data.</text>
</comment>
<dbReference type="GO" id="GO:0036038">
    <property type="term" value="C:MKS complex"/>
    <property type="evidence" value="ECO:0007669"/>
    <property type="project" value="TreeGrafter"/>
</dbReference>
<organism evidence="7 8">
    <name type="scientific">Porcisia hertigi</name>
    <dbReference type="NCBI Taxonomy" id="2761500"/>
    <lineage>
        <taxon>Eukaryota</taxon>
        <taxon>Discoba</taxon>
        <taxon>Euglenozoa</taxon>
        <taxon>Kinetoplastea</taxon>
        <taxon>Metakinetoplastina</taxon>
        <taxon>Trypanosomatida</taxon>
        <taxon>Trypanosomatidae</taxon>
        <taxon>Leishmaniinae</taxon>
        <taxon>Porcisia</taxon>
    </lineage>
</organism>
<dbReference type="EMBL" id="JAFJZO010000023">
    <property type="protein sequence ID" value="KAG5504477.1"/>
    <property type="molecule type" value="Genomic_DNA"/>
</dbReference>
<evidence type="ECO:0000256" key="5">
    <source>
        <dbReference type="ARBA" id="ARBA00023273"/>
    </source>
</evidence>
<dbReference type="RefSeq" id="XP_067757100.1">
    <property type="nucleotide sequence ID" value="XM_067900900.1"/>
</dbReference>
<evidence type="ECO:0000256" key="6">
    <source>
        <dbReference type="SAM" id="MobiDB-lite"/>
    </source>
</evidence>
<dbReference type="OrthoDB" id="272454at2759"/>
<dbReference type="PANTHER" id="PTHR12968:SF5">
    <property type="entry name" value="MECKEL SYNDROME TYPE 1 PROTEIN"/>
    <property type="match status" value="1"/>
</dbReference>
<comment type="subcellular location">
    <subcellularLocation>
        <location evidence="1">Cytoplasm</location>
        <location evidence="1">Cytoskeleton</location>
        <location evidence="1">Cilium basal body</location>
    </subcellularLocation>
</comment>
<evidence type="ECO:0000256" key="1">
    <source>
        <dbReference type="ARBA" id="ARBA00004120"/>
    </source>
</evidence>
<keyword evidence="2" id="KW-0963">Cytoplasm</keyword>
<keyword evidence="8" id="KW-1185">Reference proteome</keyword>
<gene>
    <name evidence="7" type="ORF">JKF63_04929</name>
</gene>
<evidence type="ECO:0000256" key="2">
    <source>
        <dbReference type="ARBA" id="ARBA00022490"/>
    </source>
</evidence>
<dbReference type="PANTHER" id="PTHR12968">
    <property type="entry name" value="B9 DOMAIN-CONTAINING"/>
    <property type="match status" value="1"/>
</dbReference>
<sequence length="680" mass="72549">MDWFNFASSQRYRSRLPLRQLQFTVTVYRAIVVEEDKAELLVEKTVQWDGKVLSPAETLNLYHDLTQLLQRSTTEPPPNSDKVRDHSHTAALHLDGVPSASSHVGMPASAPGVLLPNMPCFPALPDIVAQRQKVQFSVFTRPSEEDFINRAEEDVPVDPPPGPSLLAPIILRQHRRDHQPNRRMFLMWAAGELLVRNHPPGGTSRVPLEAASVTGGGGVDGVSPTAASPRTGLATGAASSPLAATSTEVGAAGASITMDNVSWVGDERVLCTLTADEDEHFFTAKPSLNELHTLVVDAAYIYTFRVTVSRANVPAARQGRVVGDGMLRGVLPGGRFSSSSIAPLEVLLSNIRHVARSVEEQYESLEVSNDAVARRLLRQVAMMVPPERGSADAGASPTAAAAAAAASSASEGTEMHRGRETSVVGISRSSAARCTDAGSFAGYSASISRPRRQTSSGVALPSRTSVIHGASSLPCGCCHYYVFGTVDRCVGIPESTLFVRCQLVEDRAPTTHNSVSASSLSSPGVYEFNSQLVYASTFVESECLLDIDHVFNLPFDYSFLGAAAPSSPLRLIATAFTEGAAAEGLQAPVAYACVTLPIASPGHHKVTAPMWAPHKTGIEFLRSALLGGAPGLVDARQAGPASAHRTGLNVKEGLYTDSVGTLHITLNILHRKYREKLRSM</sequence>
<evidence type="ECO:0000313" key="8">
    <source>
        <dbReference type="Proteomes" id="UP000674318"/>
    </source>
</evidence>
<feature type="region of interest" description="Disordered" evidence="6">
    <location>
        <begin position="402"/>
        <end position="423"/>
    </location>
</feature>
<proteinExistence type="predicted"/>
<protein>
    <submittedName>
        <fullName evidence="7">Uncharacterized protein</fullName>
    </submittedName>
</protein>
<dbReference type="GO" id="GO:0060271">
    <property type="term" value="P:cilium assembly"/>
    <property type="evidence" value="ECO:0007669"/>
    <property type="project" value="TreeGrafter"/>
</dbReference>
<keyword evidence="5" id="KW-0966">Cell projection</keyword>
<reference evidence="7 8" key="1">
    <citation type="submission" date="2021-02" db="EMBL/GenBank/DDBJ databases">
        <title>Porcisia hertigi Genome sequencing and assembly.</title>
        <authorList>
            <person name="Almutairi H."/>
            <person name="Gatherer D."/>
        </authorList>
    </citation>
    <scope>NUCLEOTIDE SEQUENCE [LARGE SCALE GENOMIC DNA]</scope>
    <source>
        <strain evidence="7 8">C119</strain>
    </source>
</reference>
<evidence type="ECO:0000256" key="4">
    <source>
        <dbReference type="ARBA" id="ARBA00023212"/>
    </source>
</evidence>
<evidence type="ECO:0000313" key="7">
    <source>
        <dbReference type="EMBL" id="KAG5504477.1"/>
    </source>
</evidence>